<dbReference type="FunFam" id="1.20.1250.20:FF:000013">
    <property type="entry name" value="MFS general substrate transporter"/>
    <property type="match status" value="1"/>
</dbReference>
<dbReference type="Proteomes" id="UP000076722">
    <property type="component" value="Unassembled WGS sequence"/>
</dbReference>
<evidence type="ECO:0000256" key="6">
    <source>
        <dbReference type="SAM" id="MobiDB-lite"/>
    </source>
</evidence>
<feature type="transmembrane region" description="Helical" evidence="7">
    <location>
        <begin position="458"/>
        <end position="479"/>
    </location>
</feature>
<feature type="transmembrane region" description="Helical" evidence="7">
    <location>
        <begin position="231"/>
        <end position="254"/>
    </location>
</feature>
<accession>A0A164RKG9</accession>
<feature type="domain" description="Major facilitator superfamily (MFS) profile" evidence="8">
    <location>
        <begin position="72"/>
        <end position="486"/>
    </location>
</feature>
<dbReference type="GO" id="GO:0022857">
    <property type="term" value="F:transmembrane transporter activity"/>
    <property type="evidence" value="ECO:0007669"/>
    <property type="project" value="InterPro"/>
</dbReference>
<feature type="transmembrane region" description="Helical" evidence="7">
    <location>
        <begin position="425"/>
        <end position="446"/>
    </location>
</feature>
<dbReference type="Gene3D" id="1.20.1250.20">
    <property type="entry name" value="MFS general substrate transporter like domains"/>
    <property type="match status" value="2"/>
</dbReference>
<dbReference type="InterPro" id="IPR036259">
    <property type="entry name" value="MFS_trans_sf"/>
</dbReference>
<dbReference type="InterPro" id="IPR020846">
    <property type="entry name" value="MFS_dom"/>
</dbReference>
<dbReference type="EMBL" id="KV419420">
    <property type="protein sequence ID" value="KZS90638.1"/>
    <property type="molecule type" value="Genomic_DNA"/>
</dbReference>
<dbReference type="InterPro" id="IPR011701">
    <property type="entry name" value="MFS"/>
</dbReference>
<feature type="transmembrane region" description="Helical" evidence="7">
    <location>
        <begin position="391"/>
        <end position="413"/>
    </location>
</feature>
<feature type="transmembrane region" description="Helical" evidence="7">
    <location>
        <begin position="306"/>
        <end position="327"/>
    </location>
</feature>
<comment type="subcellular location">
    <subcellularLocation>
        <location evidence="1">Membrane</location>
        <topology evidence="1">Multi-pass membrane protein</topology>
    </subcellularLocation>
</comment>
<evidence type="ECO:0000256" key="1">
    <source>
        <dbReference type="ARBA" id="ARBA00004141"/>
    </source>
</evidence>
<keyword evidence="4 7" id="KW-1133">Transmembrane helix</keyword>
<feature type="region of interest" description="Disordered" evidence="6">
    <location>
        <begin position="1"/>
        <end position="54"/>
    </location>
</feature>
<keyword evidence="5 7" id="KW-0472">Membrane</keyword>
<feature type="transmembrane region" description="Helical" evidence="7">
    <location>
        <begin position="109"/>
        <end position="127"/>
    </location>
</feature>
<evidence type="ECO:0000256" key="2">
    <source>
        <dbReference type="ARBA" id="ARBA00022448"/>
    </source>
</evidence>
<dbReference type="FunFam" id="1.20.1250.20:FF:000034">
    <property type="entry name" value="MFS general substrate transporter"/>
    <property type="match status" value="1"/>
</dbReference>
<dbReference type="STRING" id="1314777.A0A164RKG9"/>
<keyword evidence="10" id="KW-1185">Reference proteome</keyword>
<organism evidence="9 10">
    <name type="scientific">Sistotremastrum niveocremeum HHB9708</name>
    <dbReference type="NCBI Taxonomy" id="1314777"/>
    <lineage>
        <taxon>Eukaryota</taxon>
        <taxon>Fungi</taxon>
        <taxon>Dikarya</taxon>
        <taxon>Basidiomycota</taxon>
        <taxon>Agaricomycotina</taxon>
        <taxon>Agaricomycetes</taxon>
        <taxon>Sistotremastrales</taxon>
        <taxon>Sistotremastraceae</taxon>
        <taxon>Sertulicium</taxon>
        <taxon>Sertulicium niveocremeum</taxon>
    </lineage>
</organism>
<evidence type="ECO:0000313" key="9">
    <source>
        <dbReference type="EMBL" id="KZS90638.1"/>
    </source>
</evidence>
<feature type="transmembrane region" description="Helical" evidence="7">
    <location>
        <begin position="139"/>
        <end position="157"/>
    </location>
</feature>
<dbReference type="GO" id="GO:0016020">
    <property type="term" value="C:membrane"/>
    <property type="evidence" value="ECO:0007669"/>
    <property type="project" value="UniProtKB-SubCell"/>
</dbReference>
<protein>
    <submittedName>
        <fullName evidence="9">MFS general substrate transporter</fullName>
    </submittedName>
</protein>
<dbReference type="Pfam" id="PF07690">
    <property type="entry name" value="MFS_1"/>
    <property type="match status" value="1"/>
</dbReference>
<keyword evidence="3 7" id="KW-0812">Transmembrane</keyword>
<feature type="transmembrane region" description="Helical" evidence="7">
    <location>
        <begin position="198"/>
        <end position="219"/>
    </location>
</feature>
<evidence type="ECO:0000256" key="7">
    <source>
        <dbReference type="SAM" id="Phobius"/>
    </source>
</evidence>
<evidence type="ECO:0000256" key="3">
    <source>
        <dbReference type="ARBA" id="ARBA00022692"/>
    </source>
</evidence>
<feature type="compositionally biased region" description="Polar residues" evidence="6">
    <location>
        <begin position="42"/>
        <end position="54"/>
    </location>
</feature>
<reference evidence="9 10" key="1">
    <citation type="journal article" date="2016" name="Mol. Biol. Evol.">
        <title>Comparative Genomics of Early-Diverging Mushroom-Forming Fungi Provides Insights into the Origins of Lignocellulose Decay Capabilities.</title>
        <authorList>
            <person name="Nagy L.G."/>
            <person name="Riley R."/>
            <person name="Tritt A."/>
            <person name="Adam C."/>
            <person name="Daum C."/>
            <person name="Floudas D."/>
            <person name="Sun H."/>
            <person name="Yadav J.S."/>
            <person name="Pangilinan J."/>
            <person name="Larsson K.H."/>
            <person name="Matsuura K."/>
            <person name="Barry K."/>
            <person name="Labutti K."/>
            <person name="Kuo R."/>
            <person name="Ohm R.A."/>
            <person name="Bhattacharya S.S."/>
            <person name="Shirouzu T."/>
            <person name="Yoshinaga Y."/>
            <person name="Martin F.M."/>
            <person name="Grigoriev I.V."/>
            <person name="Hibbett D.S."/>
        </authorList>
    </citation>
    <scope>NUCLEOTIDE SEQUENCE [LARGE SCALE GENOMIC DNA]</scope>
    <source>
        <strain evidence="9 10">HHB9708</strain>
    </source>
</reference>
<dbReference type="AlphaFoldDB" id="A0A164RKG9"/>
<feature type="transmembrane region" description="Helical" evidence="7">
    <location>
        <begin position="339"/>
        <end position="358"/>
    </location>
</feature>
<name>A0A164RKG9_9AGAM</name>
<evidence type="ECO:0000256" key="4">
    <source>
        <dbReference type="ARBA" id="ARBA00022989"/>
    </source>
</evidence>
<evidence type="ECO:0000256" key="5">
    <source>
        <dbReference type="ARBA" id="ARBA00023136"/>
    </source>
</evidence>
<gene>
    <name evidence="9" type="ORF">SISNIDRAFT_457490</name>
</gene>
<evidence type="ECO:0000259" key="8">
    <source>
        <dbReference type="PROSITE" id="PS50850"/>
    </source>
</evidence>
<dbReference type="PANTHER" id="PTHR43791">
    <property type="entry name" value="PERMEASE-RELATED"/>
    <property type="match status" value="1"/>
</dbReference>
<feature type="transmembrane region" description="Helical" evidence="7">
    <location>
        <begin position="367"/>
        <end position="385"/>
    </location>
</feature>
<dbReference type="SUPFAM" id="SSF103473">
    <property type="entry name" value="MFS general substrate transporter"/>
    <property type="match status" value="1"/>
</dbReference>
<dbReference type="PROSITE" id="PS50850">
    <property type="entry name" value="MFS"/>
    <property type="match status" value="1"/>
</dbReference>
<keyword evidence="2" id="KW-0813">Transport</keyword>
<dbReference type="PANTHER" id="PTHR43791:SF18">
    <property type="entry name" value="NICOTINIC ACID TRANSPORTER TNA1, PUTATIVE (AFU_ORTHOLOGUE AFUA_3G03820)-RELATED"/>
    <property type="match status" value="1"/>
</dbReference>
<evidence type="ECO:0000313" key="10">
    <source>
        <dbReference type="Proteomes" id="UP000076722"/>
    </source>
</evidence>
<sequence length="520" mass="58002">MAQLNEKALGTQPTQNYTGVPDSPTNDDHSSDKGYTIDQKTEGGSQQLLADSPPQLSEAQIKALYRKIDWRTMPILALLYLCSQLDRGNIGNAAIEGLTKDLNLTGNRYNIALTMFFIPYCLLEFPSNLVLKYFRPSRWIPLLTVIWGVVMTMMGLVKNYHQLVGVRACLGVAEAGLFPGVAYYLTFWYPRHELSFRIGIFFAAASIAGAFSGLLAYAISFMEGIQGLHAWQWIFILEGIATVAAGLVAALVLYDFPATASYLKPHERAYVVWRQKFAYSEQGEDEDFSWQYVKDAICDWQVYTHVLLYMSIIGPLYGVVFFTPSVVKSFGFDTADTQLMTIPPFVFGTIVLLFNTFYSDRTGLRSPFILFALTLNVIGYSILLSDVKWGAHYFAIYLILGGAYGAFPVLISWASNNFAGHYKRCVGMALHIGIGNFSGAMFSNVYRSKDAPRYKLGHGIAMMFTWLGIFAVITNVIAYRYINAKRAKMVAGGEGGEGLKISGEEVRRLGDKSPTFRYNL</sequence>
<proteinExistence type="predicted"/>
<feature type="transmembrane region" description="Helical" evidence="7">
    <location>
        <begin position="163"/>
        <end position="186"/>
    </location>
</feature>